<dbReference type="AlphaFoldDB" id="A0A7Y9J9F7"/>
<organism evidence="1 2">
    <name type="scientific">Nocardioides panaciterrulae</name>
    <dbReference type="NCBI Taxonomy" id="661492"/>
    <lineage>
        <taxon>Bacteria</taxon>
        <taxon>Bacillati</taxon>
        <taxon>Actinomycetota</taxon>
        <taxon>Actinomycetes</taxon>
        <taxon>Propionibacteriales</taxon>
        <taxon>Nocardioidaceae</taxon>
        <taxon>Nocardioides</taxon>
    </lineage>
</organism>
<protein>
    <submittedName>
        <fullName evidence="1">Uncharacterized protein</fullName>
    </submittedName>
</protein>
<dbReference type="RefSeq" id="WP_179662437.1">
    <property type="nucleotide sequence ID" value="NZ_JACCBG010000001.1"/>
</dbReference>
<reference evidence="1 2" key="1">
    <citation type="submission" date="2020-07" db="EMBL/GenBank/DDBJ databases">
        <title>Sequencing the genomes of 1000 actinobacteria strains.</title>
        <authorList>
            <person name="Klenk H.-P."/>
        </authorList>
    </citation>
    <scope>NUCLEOTIDE SEQUENCE [LARGE SCALE GENOMIC DNA]</scope>
    <source>
        <strain evidence="1 2">DSM 21350</strain>
    </source>
</reference>
<keyword evidence="2" id="KW-1185">Reference proteome</keyword>
<evidence type="ECO:0000313" key="1">
    <source>
        <dbReference type="EMBL" id="NYD40567.1"/>
    </source>
</evidence>
<dbReference type="EMBL" id="JACCBG010000001">
    <property type="protein sequence ID" value="NYD40567.1"/>
    <property type="molecule type" value="Genomic_DNA"/>
</dbReference>
<proteinExistence type="predicted"/>
<name>A0A7Y9J9F7_9ACTN</name>
<comment type="caution">
    <text evidence="1">The sequence shown here is derived from an EMBL/GenBank/DDBJ whole genome shotgun (WGS) entry which is preliminary data.</text>
</comment>
<accession>A0A7Y9J9F7</accession>
<dbReference type="Proteomes" id="UP000535511">
    <property type="component" value="Unassembled WGS sequence"/>
</dbReference>
<gene>
    <name evidence="1" type="ORF">BJZ21_000650</name>
</gene>
<evidence type="ECO:0000313" key="2">
    <source>
        <dbReference type="Proteomes" id="UP000535511"/>
    </source>
</evidence>
<sequence length="319" mass="34330">MVDGVQARQVQDELEAALEADAEQRRLTARRERARTEADAAARALAEARATHRLESQDVARLESFSPTRIWAGLRGSRETDLAREQAEEQAAAYAVSRAQARVQAADAELAAVQGALAALGDVPARRERALAAKERLLTGAGGADGAELESIATELGSVRSQLTEVREALGAAAAAADRLAQAATELGKARSWSTYDTFFDGGVIGDMMKYDRVDQAAALMREADRALRRLSTELADVGMGPVGGVEVTGMVRAFDVWFDNIFSDWSVRNRITEAARRTDDAAAAVHQVRGRLTARAEALAGSEARLRTRREELLLATS</sequence>